<gene>
    <name evidence="4" type="ORF">GGR91_001713</name>
</gene>
<evidence type="ECO:0000259" key="3">
    <source>
        <dbReference type="Pfam" id="PF13499"/>
    </source>
</evidence>
<reference evidence="4 5" key="1">
    <citation type="submission" date="2020-08" db="EMBL/GenBank/DDBJ databases">
        <title>Genomic Encyclopedia of Type Strains, Phase IV (KMG-IV): sequencing the most valuable type-strain genomes for metagenomic binning, comparative biology and taxonomic classification.</title>
        <authorList>
            <person name="Goeker M."/>
        </authorList>
    </citation>
    <scope>NUCLEOTIDE SEQUENCE [LARGE SCALE GENOMIC DNA]</scope>
    <source>
        <strain evidence="4 5">DSM 29050</strain>
    </source>
</reference>
<feature type="signal peptide" evidence="1">
    <location>
        <begin position="1"/>
        <end position="23"/>
    </location>
</feature>
<name>A0A840B5K4_9SPHN</name>
<accession>A0A840B5K4</accession>
<dbReference type="SUPFAM" id="SSF47473">
    <property type="entry name" value="EF-hand"/>
    <property type="match status" value="2"/>
</dbReference>
<organism evidence="4 5">
    <name type="scientific">Sphingorhabdus rigui</name>
    <dbReference type="NCBI Taxonomy" id="1282858"/>
    <lineage>
        <taxon>Bacteria</taxon>
        <taxon>Pseudomonadati</taxon>
        <taxon>Pseudomonadota</taxon>
        <taxon>Alphaproteobacteria</taxon>
        <taxon>Sphingomonadales</taxon>
        <taxon>Sphingomonadaceae</taxon>
        <taxon>Sphingorhabdus</taxon>
    </lineage>
</organism>
<dbReference type="InterPro" id="IPR011992">
    <property type="entry name" value="EF-hand-dom_pair"/>
</dbReference>
<dbReference type="RefSeq" id="WP_183941770.1">
    <property type="nucleotide sequence ID" value="NZ_BAABBG010000005.1"/>
</dbReference>
<keyword evidence="5" id="KW-1185">Reference proteome</keyword>
<comment type="caution">
    <text evidence="4">The sequence shown here is derived from an EMBL/GenBank/DDBJ whole genome shotgun (WGS) entry which is preliminary data.</text>
</comment>
<feature type="chain" id="PRO_5032540736" description="EF-hand domain-containing protein" evidence="1">
    <location>
        <begin position="24"/>
        <end position="182"/>
    </location>
</feature>
<dbReference type="GO" id="GO:0005509">
    <property type="term" value="F:calcium ion binding"/>
    <property type="evidence" value="ECO:0007669"/>
    <property type="project" value="InterPro"/>
</dbReference>
<dbReference type="InterPro" id="IPR002048">
    <property type="entry name" value="EF_hand_dom"/>
</dbReference>
<dbReference type="Proteomes" id="UP000581447">
    <property type="component" value="Unassembled WGS sequence"/>
</dbReference>
<evidence type="ECO:0000259" key="2">
    <source>
        <dbReference type="Pfam" id="PF13202"/>
    </source>
</evidence>
<dbReference type="Pfam" id="PF13499">
    <property type="entry name" value="EF-hand_7"/>
    <property type="match status" value="1"/>
</dbReference>
<evidence type="ECO:0000313" key="4">
    <source>
        <dbReference type="EMBL" id="MBB3943455.1"/>
    </source>
</evidence>
<dbReference type="EMBL" id="JACIEA010000002">
    <property type="protein sequence ID" value="MBB3943455.1"/>
    <property type="molecule type" value="Genomic_DNA"/>
</dbReference>
<protein>
    <recommendedName>
        <fullName evidence="2 3">EF-hand domain-containing protein</fullName>
    </recommendedName>
</protein>
<sequence length="182" mass="19902">MKKTGLALLLVITGCLPTSIVYAQAKPAKVPAAPVQGGTSPNTAPTLTRASFIQLMDNEFKARDITGDGKVSRGEIEEFERGSALQKALLDNSASFARLDVDKDGSLSAIEFQALAANPTMPDITSIMQRFDKNRDQQITIVEYRIATLVRFDDLDADKDGIVDENELRASQNRQNSIEKSR</sequence>
<evidence type="ECO:0000313" key="5">
    <source>
        <dbReference type="Proteomes" id="UP000581447"/>
    </source>
</evidence>
<dbReference type="Pfam" id="PF13202">
    <property type="entry name" value="EF-hand_5"/>
    <property type="match status" value="1"/>
</dbReference>
<proteinExistence type="predicted"/>
<dbReference type="PROSITE" id="PS51257">
    <property type="entry name" value="PROKAR_LIPOPROTEIN"/>
    <property type="match status" value="1"/>
</dbReference>
<feature type="domain" description="EF-hand" evidence="3">
    <location>
        <begin position="95"/>
        <end position="146"/>
    </location>
</feature>
<evidence type="ECO:0000256" key="1">
    <source>
        <dbReference type="SAM" id="SignalP"/>
    </source>
</evidence>
<dbReference type="AlphaFoldDB" id="A0A840B5K4"/>
<dbReference type="PROSITE" id="PS00018">
    <property type="entry name" value="EF_HAND_1"/>
    <property type="match status" value="2"/>
</dbReference>
<feature type="domain" description="EF-hand" evidence="2">
    <location>
        <begin position="151"/>
        <end position="169"/>
    </location>
</feature>
<dbReference type="Gene3D" id="1.10.238.10">
    <property type="entry name" value="EF-hand"/>
    <property type="match status" value="2"/>
</dbReference>
<dbReference type="InterPro" id="IPR018247">
    <property type="entry name" value="EF_Hand_1_Ca_BS"/>
</dbReference>
<keyword evidence="1" id="KW-0732">Signal</keyword>